<dbReference type="GO" id="GO:0043565">
    <property type="term" value="F:sequence-specific DNA binding"/>
    <property type="evidence" value="ECO:0007669"/>
    <property type="project" value="InterPro"/>
</dbReference>
<evidence type="ECO:0000313" key="7">
    <source>
        <dbReference type="Proteomes" id="UP001208570"/>
    </source>
</evidence>
<dbReference type="InterPro" id="IPR046328">
    <property type="entry name" value="ETS_fam"/>
</dbReference>
<feature type="domain" description="ETS" evidence="5">
    <location>
        <begin position="390"/>
        <end position="471"/>
    </location>
</feature>
<reference evidence="6" key="1">
    <citation type="journal article" date="2023" name="Mol. Biol. Evol.">
        <title>Third-Generation Sequencing Reveals the Adaptive Role of the Epigenome in Three Deep-Sea Polychaetes.</title>
        <authorList>
            <person name="Perez M."/>
            <person name="Aroh O."/>
            <person name="Sun Y."/>
            <person name="Lan Y."/>
            <person name="Juniper S.K."/>
            <person name="Young C.R."/>
            <person name="Angers B."/>
            <person name="Qian P.Y."/>
        </authorList>
    </citation>
    <scope>NUCLEOTIDE SEQUENCE</scope>
    <source>
        <strain evidence="6">P08H-3</strain>
    </source>
</reference>
<gene>
    <name evidence="6" type="ORF">LSH36_287g04004</name>
</gene>
<dbReference type="EMBL" id="JAODUP010000287">
    <property type="protein sequence ID" value="KAK2153762.1"/>
    <property type="molecule type" value="Genomic_DNA"/>
</dbReference>
<feature type="compositionally biased region" description="Acidic residues" evidence="4">
    <location>
        <begin position="212"/>
        <end position="228"/>
    </location>
</feature>
<dbReference type="Proteomes" id="UP001208570">
    <property type="component" value="Unassembled WGS sequence"/>
</dbReference>
<feature type="compositionally biased region" description="Low complexity" evidence="4">
    <location>
        <begin position="11"/>
        <end position="26"/>
    </location>
</feature>
<dbReference type="InterPro" id="IPR036388">
    <property type="entry name" value="WH-like_DNA-bd_sf"/>
</dbReference>
<comment type="caution">
    <text evidence="6">The sequence shown here is derived from an EMBL/GenBank/DDBJ whole genome shotgun (WGS) entry which is preliminary data.</text>
</comment>
<feature type="compositionally biased region" description="Basic and acidic residues" evidence="4">
    <location>
        <begin position="229"/>
        <end position="238"/>
    </location>
</feature>
<dbReference type="GO" id="GO:0000981">
    <property type="term" value="F:DNA-binding transcription factor activity, RNA polymerase II-specific"/>
    <property type="evidence" value="ECO:0007669"/>
    <property type="project" value="TreeGrafter"/>
</dbReference>
<evidence type="ECO:0000256" key="4">
    <source>
        <dbReference type="SAM" id="MobiDB-lite"/>
    </source>
</evidence>
<dbReference type="PRINTS" id="PR00454">
    <property type="entry name" value="ETSDOMAIN"/>
</dbReference>
<comment type="similarity">
    <text evidence="1 3">Belongs to the ETS family.</text>
</comment>
<dbReference type="PROSITE" id="PS00346">
    <property type="entry name" value="ETS_DOMAIN_2"/>
    <property type="match status" value="1"/>
</dbReference>
<evidence type="ECO:0000256" key="2">
    <source>
        <dbReference type="ARBA" id="ARBA00023125"/>
    </source>
</evidence>
<evidence type="ECO:0000256" key="3">
    <source>
        <dbReference type="RuleBase" id="RU004019"/>
    </source>
</evidence>
<keyword evidence="7" id="KW-1185">Reference proteome</keyword>
<keyword evidence="2 3" id="KW-0238">DNA-binding</keyword>
<dbReference type="Pfam" id="PF00178">
    <property type="entry name" value="Ets"/>
    <property type="match status" value="1"/>
</dbReference>
<dbReference type="SUPFAM" id="SSF46785">
    <property type="entry name" value="Winged helix' DNA-binding domain"/>
    <property type="match status" value="1"/>
</dbReference>
<proteinExistence type="inferred from homology"/>
<feature type="region of interest" description="Disordered" evidence="4">
    <location>
        <begin position="265"/>
        <end position="284"/>
    </location>
</feature>
<evidence type="ECO:0000259" key="5">
    <source>
        <dbReference type="PROSITE" id="PS50061"/>
    </source>
</evidence>
<dbReference type="Gene3D" id="1.10.10.10">
    <property type="entry name" value="Winged helix-like DNA-binding domain superfamily/Winged helix DNA-binding domain"/>
    <property type="match status" value="1"/>
</dbReference>
<evidence type="ECO:0000313" key="6">
    <source>
        <dbReference type="EMBL" id="KAK2153762.1"/>
    </source>
</evidence>
<keyword evidence="3" id="KW-0539">Nucleus</keyword>
<comment type="subcellular location">
    <subcellularLocation>
        <location evidence="3">Nucleus</location>
    </subcellularLocation>
</comment>
<dbReference type="InterPro" id="IPR036390">
    <property type="entry name" value="WH_DNA-bd_sf"/>
</dbReference>
<dbReference type="PANTHER" id="PTHR11849:SF304">
    <property type="entry name" value="DNA-BINDING PROTEIN D-ETS-3"/>
    <property type="match status" value="1"/>
</dbReference>
<dbReference type="GO" id="GO:0005634">
    <property type="term" value="C:nucleus"/>
    <property type="evidence" value="ECO:0007669"/>
    <property type="project" value="UniProtKB-SubCell"/>
</dbReference>
<dbReference type="InterPro" id="IPR000418">
    <property type="entry name" value="Ets_dom"/>
</dbReference>
<feature type="region of interest" description="Disordered" evidence="4">
    <location>
        <begin position="1"/>
        <end position="26"/>
    </location>
</feature>
<dbReference type="PROSITE" id="PS50061">
    <property type="entry name" value="ETS_DOMAIN_3"/>
    <property type="match status" value="1"/>
</dbReference>
<name>A0AAD9JIS9_9ANNE</name>
<evidence type="ECO:0000256" key="1">
    <source>
        <dbReference type="ARBA" id="ARBA00005562"/>
    </source>
</evidence>
<dbReference type="PANTHER" id="PTHR11849">
    <property type="entry name" value="ETS"/>
    <property type="match status" value="1"/>
</dbReference>
<accession>A0AAD9JIS9</accession>
<sequence>MLEVRRTDFASHGSLDSISSSTTSGSPLGSAFAFHDASAHAYRSPSPWTPPSSAEESDSDLSDISVSLLLGDAFVRHEAALYVGGGADSREAASIRDRDPESCSQFDDDEIVDIACELMEASQCLVDSLHGHDKQTDPEQQRDYLTGTASRLIQIYRDAKPTPVSQTLTGGPGSLTKHVNKQSGLALGSGLAGGRCCPDLAEIGHHRMPNDDVNDDDDECTGVDDDDRIDDRGDDVSRQRRRSLDHRSGAGALTDKMPPSYDEHIARTAASGPGPKSGTTVIKSEADPDSLSHCAMESYANHCPVFAGDACGPTSWTSGQHQSPDHLFAASGFRSPNPDICYQQNGFLPTTHAHASLFNTSDGLQTADQIRKKTLFYRHLASICQGTGQIQLWQFIIELLLDPAAHASCIRWEGELGEFRMVDPEEVARKWGKRKNRSNMNYDKMGRALRYYYDKLILTKVQGKKYTYRFNINVLLRMWSKSLGYGAIQNPVTQLERELSLHGISMRPSPVGGPQPVAQAHPAHAHARHHVASMTSHAAMAYETPPPTPFSPTYQGSPDNYQTYLQSHTRSISNCYEF</sequence>
<dbReference type="SMART" id="SM00413">
    <property type="entry name" value="ETS"/>
    <property type="match status" value="1"/>
</dbReference>
<dbReference type="AlphaFoldDB" id="A0AAD9JIS9"/>
<organism evidence="6 7">
    <name type="scientific">Paralvinella palmiformis</name>
    <dbReference type="NCBI Taxonomy" id="53620"/>
    <lineage>
        <taxon>Eukaryota</taxon>
        <taxon>Metazoa</taxon>
        <taxon>Spiralia</taxon>
        <taxon>Lophotrochozoa</taxon>
        <taxon>Annelida</taxon>
        <taxon>Polychaeta</taxon>
        <taxon>Sedentaria</taxon>
        <taxon>Canalipalpata</taxon>
        <taxon>Terebellida</taxon>
        <taxon>Terebelliformia</taxon>
        <taxon>Alvinellidae</taxon>
        <taxon>Paralvinella</taxon>
    </lineage>
</organism>
<protein>
    <recommendedName>
        <fullName evidence="5">ETS domain-containing protein</fullName>
    </recommendedName>
</protein>
<dbReference type="GO" id="GO:0030154">
    <property type="term" value="P:cell differentiation"/>
    <property type="evidence" value="ECO:0007669"/>
    <property type="project" value="TreeGrafter"/>
</dbReference>
<feature type="region of interest" description="Disordered" evidence="4">
    <location>
        <begin position="206"/>
        <end position="260"/>
    </location>
</feature>